<feature type="domain" description="DM10" evidence="9">
    <location>
        <begin position="374"/>
        <end position="475"/>
    </location>
</feature>
<dbReference type="GO" id="GO:0005856">
    <property type="term" value="C:cytoskeleton"/>
    <property type="evidence" value="ECO:0007669"/>
    <property type="project" value="UniProtKB-SubCell"/>
</dbReference>
<comment type="caution">
    <text evidence="10">The sequence shown here is derived from an EMBL/GenBank/DDBJ whole genome shotgun (WGS) entry which is preliminary data.</text>
</comment>
<dbReference type="VEuPathDB" id="ToxoDB:BESB_076470"/>
<evidence type="ECO:0000256" key="6">
    <source>
        <dbReference type="ARBA" id="ARBA00023273"/>
    </source>
</evidence>
<dbReference type="GO" id="GO:0005929">
    <property type="term" value="C:cilium"/>
    <property type="evidence" value="ECO:0007669"/>
    <property type="project" value="UniProtKB-SubCell"/>
</dbReference>
<proteinExistence type="predicted"/>
<dbReference type="Pfam" id="PF06565">
    <property type="entry name" value="DM10_dom"/>
    <property type="match status" value="3"/>
</dbReference>
<dbReference type="InterPro" id="IPR006602">
    <property type="entry name" value="DM10_dom"/>
</dbReference>
<dbReference type="InterPro" id="IPR040193">
    <property type="entry name" value="EFHC1/EFHC2/EFHB"/>
</dbReference>
<feature type="compositionally biased region" description="Polar residues" evidence="8">
    <location>
        <begin position="1"/>
        <end position="10"/>
    </location>
</feature>
<feature type="domain" description="DM10" evidence="9">
    <location>
        <begin position="203"/>
        <end position="317"/>
    </location>
</feature>
<accession>A0A2A9MDG8</accession>
<name>A0A2A9MDG8_BESBE</name>
<keyword evidence="11" id="KW-1185">Reference proteome</keyword>
<evidence type="ECO:0000259" key="9">
    <source>
        <dbReference type="PROSITE" id="PS51336"/>
    </source>
</evidence>
<keyword evidence="5" id="KW-0206">Cytoskeleton</keyword>
<feature type="region of interest" description="Disordered" evidence="8">
    <location>
        <begin position="1"/>
        <end position="25"/>
    </location>
</feature>
<dbReference type="Gene3D" id="2.30.29.170">
    <property type="match status" value="3"/>
</dbReference>
<dbReference type="GeneID" id="40312573"/>
<evidence type="ECO:0000313" key="11">
    <source>
        <dbReference type="Proteomes" id="UP000224006"/>
    </source>
</evidence>
<dbReference type="AlphaFoldDB" id="A0A2A9MDG8"/>
<evidence type="ECO:0000313" key="10">
    <source>
        <dbReference type="EMBL" id="PFH33430.1"/>
    </source>
</evidence>
<evidence type="ECO:0000256" key="8">
    <source>
        <dbReference type="SAM" id="MobiDB-lite"/>
    </source>
</evidence>
<evidence type="ECO:0000256" key="3">
    <source>
        <dbReference type="ARBA" id="ARBA00022490"/>
    </source>
</evidence>
<reference evidence="10 11" key="1">
    <citation type="submission" date="2017-09" db="EMBL/GenBank/DDBJ databases">
        <title>Genome sequencing of Besnoitia besnoiti strain Bb-Ger1.</title>
        <authorList>
            <person name="Schares G."/>
            <person name="Venepally P."/>
            <person name="Lorenzi H.A."/>
        </authorList>
    </citation>
    <scope>NUCLEOTIDE SEQUENCE [LARGE SCALE GENOMIC DNA]</scope>
    <source>
        <strain evidence="10 11">Bb-Ger1</strain>
    </source>
</reference>
<comment type="subcellular location">
    <subcellularLocation>
        <location evidence="1">Cell projection</location>
        <location evidence="1">Cilium</location>
    </subcellularLocation>
    <subcellularLocation>
        <location evidence="2">Cytoplasm</location>
        <location evidence="2">Cytoskeleton</location>
    </subcellularLocation>
</comment>
<evidence type="ECO:0000256" key="1">
    <source>
        <dbReference type="ARBA" id="ARBA00004138"/>
    </source>
</evidence>
<feature type="coiled-coil region" evidence="7">
    <location>
        <begin position="491"/>
        <end position="532"/>
    </location>
</feature>
<dbReference type="PROSITE" id="PS51336">
    <property type="entry name" value="DM10"/>
    <property type="match status" value="3"/>
</dbReference>
<dbReference type="RefSeq" id="XP_029217439.1">
    <property type="nucleotide sequence ID" value="XM_029366008.1"/>
</dbReference>
<dbReference type="FunFam" id="2.30.29.170:FF:000004">
    <property type="entry name" value="EF-hand domain containing 2"/>
    <property type="match status" value="1"/>
</dbReference>
<evidence type="ECO:0000256" key="5">
    <source>
        <dbReference type="ARBA" id="ARBA00023212"/>
    </source>
</evidence>
<organism evidence="10 11">
    <name type="scientific">Besnoitia besnoiti</name>
    <name type="common">Apicomplexan protozoan</name>
    <dbReference type="NCBI Taxonomy" id="94643"/>
    <lineage>
        <taxon>Eukaryota</taxon>
        <taxon>Sar</taxon>
        <taxon>Alveolata</taxon>
        <taxon>Apicomplexa</taxon>
        <taxon>Conoidasida</taxon>
        <taxon>Coccidia</taxon>
        <taxon>Eucoccidiorida</taxon>
        <taxon>Eimeriorina</taxon>
        <taxon>Sarcocystidae</taxon>
        <taxon>Besnoitia</taxon>
    </lineage>
</organism>
<keyword evidence="6" id="KW-0966">Cell projection</keyword>
<dbReference type="PANTHER" id="PTHR12086">
    <property type="entry name" value="EF-HAND DOMAIN C-TERMINAL CONTAINING PROTEIN"/>
    <property type="match status" value="1"/>
</dbReference>
<dbReference type="STRING" id="94643.A0A2A9MDG8"/>
<dbReference type="EMBL" id="NWUJ01000008">
    <property type="protein sequence ID" value="PFH33430.1"/>
    <property type="molecule type" value="Genomic_DNA"/>
</dbReference>
<keyword evidence="3" id="KW-0963">Cytoplasm</keyword>
<dbReference type="Proteomes" id="UP000224006">
    <property type="component" value="Chromosome VII"/>
</dbReference>
<dbReference type="KEGG" id="bbes:BESB_076470"/>
<sequence length="623" mass="72052">MIRPQNTWRDGSTFPKATTRDHYHREEPQTVKLPAADVLEHKVLRFFCFFKSHVDEDGTQNIRIQRCHLYYYLEDDTVQIEEPQIDNSGLRHGTLVRRNRVPKADNPSEYISASDLRVGQNITVYGKTFRIADCDKFTREWYKNAGCEQPLSEEIPQDSFLARRRIEQQHNCRVPMSYDKQYREVMLGGGFINQDMQQFMEKDRMVCRFFAIYDDSLSTTFERRSMVILFYLCDNTIEIREHLPPNSSRPHFPVFFRRRKLPKTKIGPLGPCDPLLKKEDYFQVTDFKVGSLIRMLDVDFFIYDADGFTRNYFSQEFNISLDPAIDVRIGLPVPIVEPVPRFTGHGTDSGFTTTAPYEALSQKIGGHKKTNELDGKCLRYLAHLVECLAPGQKPRLFCLEFHLGDEEVAITEINQRNVGTSGGKFLQKGSYKSEDSKRTLMPSDFRLGAEIRINGHLFRVINADNFTKNYMKTGRIACPQADLHRALGRLRDSMRERLTTLREMFRDLDQQSADASSNMAKCEKMLEEAEAMKIAVKNIQHLFYQQPRLLHKLIKEFSHLTVGKTVTDSQVCEALSSIGHAFPLKTVQRCIAYLLPEASFQEVQYMQFIQALSTTYNDLPADR</sequence>
<dbReference type="SMART" id="SM00676">
    <property type="entry name" value="DM10"/>
    <property type="match status" value="3"/>
</dbReference>
<dbReference type="OrthoDB" id="329220at2759"/>
<evidence type="ECO:0000256" key="2">
    <source>
        <dbReference type="ARBA" id="ARBA00004245"/>
    </source>
</evidence>
<evidence type="ECO:0000256" key="4">
    <source>
        <dbReference type="ARBA" id="ARBA00022737"/>
    </source>
</evidence>
<keyword evidence="7" id="KW-0175">Coiled coil</keyword>
<evidence type="ECO:0000256" key="7">
    <source>
        <dbReference type="SAM" id="Coils"/>
    </source>
</evidence>
<keyword evidence="4" id="KW-0677">Repeat</keyword>
<gene>
    <name evidence="10" type="ORF">BESB_076470</name>
</gene>
<protein>
    <submittedName>
        <fullName evidence="10">Putative EFHC1</fullName>
    </submittedName>
</protein>
<feature type="domain" description="DM10" evidence="9">
    <location>
        <begin position="40"/>
        <end position="146"/>
    </location>
</feature>